<keyword evidence="7" id="KW-0325">Glycoprotein</keyword>
<feature type="binding site" evidence="8">
    <location>
        <position position="253"/>
    </location>
    <ligand>
        <name>Zn(2+)</name>
        <dbReference type="ChEBI" id="CHEBI:29105"/>
        <note>catalytic</note>
    </ligand>
</feature>
<keyword evidence="5" id="KW-0482">Metalloprotease</keyword>
<evidence type="ECO:0000256" key="4">
    <source>
        <dbReference type="ARBA" id="ARBA00022833"/>
    </source>
</evidence>
<dbReference type="SUPFAM" id="SSF55486">
    <property type="entry name" value="Metalloproteases ('zincins'), catalytic domain"/>
    <property type="match status" value="1"/>
</dbReference>
<feature type="non-terminal residue" evidence="10">
    <location>
        <position position="1"/>
    </location>
</feature>
<dbReference type="Proteomes" id="UP001497497">
    <property type="component" value="Unassembled WGS sequence"/>
</dbReference>
<feature type="non-terminal residue" evidence="10">
    <location>
        <position position="404"/>
    </location>
</feature>
<dbReference type="AlphaFoldDB" id="A0AAV2HPK8"/>
<reference evidence="10 11" key="1">
    <citation type="submission" date="2024-04" db="EMBL/GenBank/DDBJ databases">
        <authorList>
            <consortium name="Genoscope - CEA"/>
            <person name="William W."/>
        </authorList>
    </citation>
    <scope>NUCLEOTIDE SEQUENCE [LARGE SCALE GENOMIC DNA]</scope>
</reference>
<dbReference type="GO" id="GO:0006509">
    <property type="term" value="P:membrane protein ectodomain proteolysis"/>
    <property type="evidence" value="ECO:0007669"/>
    <property type="project" value="TreeGrafter"/>
</dbReference>
<dbReference type="EMBL" id="CAXITT010000181">
    <property type="protein sequence ID" value="CAL1534764.1"/>
    <property type="molecule type" value="Genomic_DNA"/>
</dbReference>
<keyword evidence="11" id="KW-1185">Reference proteome</keyword>
<keyword evidence="4 8" id="KW-0862">Zinc</keyword>
<proteinExistence type="predicted"/>
<comment type="caution">
    <text evidence="8">Lacks conserved residue(s) required for the propagation of feature annotation.</text>
</comment>
<feature type="binding site" evidence="8">
    <location>
        <position position="257"/>
    </location>
    <ligand>
        <name>Zn(2+)</name>
        <dbReference type="ChEBI" id="CHEBI:29105"/>
        <note>catalytic</note>
    </ligand>
</feature>
<dbReference type="PANTHER" id="PTHR11905">
    <property type="entry name" value="ADAM A DISINTEGRIN AND METALLOPROTEASE DOMAIN"/>
    <property type="match status" value="1"/>
</dbReference>
<keyword evidence="3" id="KW-0378">Hydrolase</keyword>
<keyword evidence="2 8" id="KW-0479">Metal-binding</keyword>
<evidence type="ECO:0000256" key="5">
    <source>
        <dbReference type="ARBA" id="ARBA00023049"/>
    </source>
</evidence>
<evidence type="ECO:0000259" key="9">
    <source>
        <dbReference type="PROSITE" id="PS50215"/>
    </source>
</evidence>
<keyword evidence="1" id="KW-0645">Protease</keyword>
<gene>
    <name evidence="10" type="ORF">GSLYS_00008724001</name>
</gene>
<evidence type="ECO:0000256" key="6">
    <source>
        <dbReference type="ARBA" id="ARBA00023157"/>
    </source>
</evidence>
<evidence type="ECO:0000256" key="1">
    <source>
        <dbReference type="ARBA" id="ARBA00022670"/>
    </source>
</evidence>
<dbReference type="PANTHER" id="PTHR11905:SF159">
    <property type="entry name" value="ADAM METALLOPROTEASE"/>
    <property type="match status" value="1"/>
</dbReference>
<feature type="binding site" evidence="8">
    <location>
        <position position="263"/>
    </location>
    <ligand>
        <name>Zn(2+)</name>
        <dbReference type="ChEBI" id="CHEBI:29105"/>
        <note>catalytic</note>
    </ligand>
</feature>
<dbReference type="Pfam" id="PF13688">
    <property type="entry name" value="Reprolysin_5"/>
    <property type="match status" value="1"/>
</dbReference>
<organism evidence="10 11">
    <name type="scientific">Lymnaea stagnalis</name>
    <name type="common">Great pond snail</name>
    <name type="synonym">Helix stagnalis</name>
    <dbReference type="NCBI Taxonomy" id="6523"/>
    <lineage>
        <taxon>Eukaryota</taxon>
        <taxon>Metazoa</taxon>
        <taxon>Spiralia</taxon>
        <taxon>Lophotrochozoa</taxon>
        <taxon>Mollusca</taxon>
        <taxon>Gastropoda</taxon>
        <taxon>Heterobranchia</taxon>
        <taxon>Euthyneura</taxon>
        <taxon>Panpulmonata</taxon>
        <taxon>Hygrophila</taxon>
        <taxon>Lymnaeoidea</taxon>
        <taxon>Lymnaeidae</taxon>
        <taxon>Lymnaea</taxon>
    </lineage>
</organism>
<protein>
    <recommendedName>
        <fullName evidence="9">Peptidase M12B domain-containing protein</fullName>
    </recommendedName>
</protein>
<evidence type="ECO:0000256" key="2">
    <source>
        <dbReference type="ARBA" id="ARBA00022723"/>
    </source>
</evidence>
<evidence type="ECO:0000313" key="11">
    <source>
        <dbReference type="Proteomes" id="UP001497497"/>
    </source>
</evidence>
<evidence type="ECO:0000256" key="7">
    <source>
        <dbReference type="ARBA" id="ARBA00023180"/>
    </source>
</evidence>
<sequence>KGQFRYKGSLHTISRVTRAKRDAAWRKESTEEDVYHLQIEPEALPVYDQGVRPPGVLFPQSQAEDLPGLSSAATHVLQRRRRQTNPIYFIDLVAVVDFRAYTRFLTSSVNRTSALLSLLEYYTFIVTGVDLLYQGITTTSYRIRVRLVKVVVAENATFSNFTEQFRQASTPYDTIDSRDGLDAFRGFVSGAGSSAVTPYDHAMLFTGFDLTSLSASKNNLGLAYVGTLCTPEGYSTSIVEDLGGFACVYTAAHELGHSISAQHDGDGNSCNYSDRYIMAASTAPLTEATKLNPWRFSSCSVQYFTTYITSQLATTNSCLTGTLEVDPSIPEVGDSLPGLNYSAQEQCKMLQMNSSSVLCPGLQGYSLNDDPSRICTQMFCRIPGTNFCSMYTAARGTVCGDGKA</sequence>
<accession>A0AAV2HPK8</accession>
<dbReference type="GO" id="GO:0046872">
    <property type="term" value="F:metal ion binding"/>
    <property type="evidence" value="ECO:0007669"/>
    <property type="project" value="UniProtKB-KW"/>
</dbReference>
<dbReference type="InterPro" id="IPR024079">
    <property type="entry name" value="MetalloPept_cat_dom_sf"/>
</dbReference>
<evidence type="ECO:0000256" key="3">
    <source>
        <dbReference type="ARBA" id="ARBA00022801"/>
    </source>
</evidence>
<keyword evidence="6" id="KW-1015">Disulfide bond</keyword>
<dbReference type="Gene3D" id="3.40.1620.60">
    <property type="match status" value="1"/>
</dbReference>
<comment type="caution">
    <text evidence="10">The sequence shown here is derived from an EMBL/GenBank/DDBJ whole genome shotgun (WGS) entry which is preliminary data.</text>
</comment>
<dbReference type="InterPro" id="IPR041645">
    <property type="entry name" value="ADAMTS_CR_2"/>
</dbReference>
<feature type="active site" evidence="8">
    <location>
        <position position="254"/>
    </location>
</feature>
<dbReference type="GO" id="GO:0004222">
    <property type="term" value="F:metalloendopeptidase activity"/>
    <property type="evidence" value="ECO:0007669"/>
    <property type="project" value="InterPro"/>
</dbReference>
<dbReference type="Gene3D" id="3.40.390.10">
    <property type="entry name" value="Collagenase (Catalytic Domain)"/>
    <property type="match status" value="1"/>
</dbReference>
<name>A0AAV2HPK8_LYMST</name>
<dbReference type="InterPro" id="IPR001590">
    <property type="entry name" value="Peptidase_M12B"/>
</dbReference>
<evidence type="ECO:0000256" key="8">
    <source>
        <dbReference type="PROSITE-ProRule" id="PRU00276"/>
    </source>
</evidence>
<dbReference type="PROSITE" id="PS50215">
    <property type="entry name" value="ADAM_MEPRO"/>
    <property type="match status" value="1"/>
</dbReference>
<evidence type="ECO:0000313" key="10">
    <source>
        <dbReference type="EMBL" id="CAL1534764.1"/>
    </source>
</evidence>
<feature type="domain" description="Peptidase M12B" evidence="9">
    <location>
        <begin position="88"/>
        <end position="311"/>
    </location>
</feature>
<dbReference type="Pfam" id="PF17771">
    <property type="entry name" value="ADAMTS_CR_2"/>
    <property type="match status" value="1"/>
</dbReference>